<evidence type="ECO:0000256" key="2">
    <source>
        <dbReference type="PROSITE-ProRule" id="PRU00708"/>
    </source>
</evidence>
<dbReference type="NCBIfam" id="TIGR00756">
    <property type="entry name" value="PPR"/>
    <property type="match status" value="7"/>
</dbReference>
<dbReference type="GO" id="GO:0099402">
    <property type="term" value="P:plant organ development"/>
    <property type="evidence" value="ECO:0007669"/>
    <property type="project" value="UniProtKB-ARBA"/>
</dbReference>
<name>A0A803M0I0_CHEQI</name>
<dbReference type="AlphaFoldDB" id="A0A803M0I0"/>
<evidence type="ECO:0000313" key="4">
    <source>
        <dbReference type="Proteomes" id="UP000596660"/>
    </source>
</evidence>
<dbReference type="InterPro" id="IPR011990">
    <property type="entry name" value="TPR-like_helical_dom_sf"/>
</dbReference>
<protein>
    <recommendedName>
        <fullName evidence="5">Pentatricopeptide repeat-containing protein</fullName>
    </recommendedName>
</protein>
<reference evidence="3" key="2">
    <citation type="submission" date="2021-03" db="UniProtKB">
        <authorList>
            <consortium name="EnsemblPlants"/>
        </authorList>
    </citation>
    <scope>IDENTIFICATION</scope>
</reference>
<dbReference type="PANTHER" id="PTHR47926">
    <property type="entry name" value="PENTATRICOPEPTIDE REPEAT-CONTAINING PROTEIN"/>
    <property type="match status" value="1"/>
</dbReference>
<dbReference type="InterPro" id="IPR046960">
    <property type="entry name" value="PPR_At4g14850-like_plant"/>
</dbReference>
<feature type="repeat" description="PPR" evidence="2">
    <location>
        <begin position="201"/>
        <end position="235"/>
    </location>
</feature>
<dbReference type="Proteomes" id="UP000596660">
    <property type="component" value="Unplaced"/>
</dbReference>
<dbReference type="OMA" id="MYETIEC"/>
<proteinExistence type="predicted"/>
<dbReference type="Pfam" id="PF01535">
    <property type="entry name" value="PPR"/>
    <property type="match status" value="6"/>
</dbReference>
<keyword evidence="4" id="KW-1185">Reference proteome</keyword>
<feature type="repeat" description="PPR" evidence="2">
    <location>
        <begin position="170"/>
        <end position="200"/>
    </location>
</feature>
<reference evidence="3" key="1">
    <citation type="journal article" date="2017" name="Nature">
        <title>The genome of Chenopodium quinoa.</title>
        <authorList>
            <person name="Jarvis D.E."/>
            <person name="Ho Y.S."/>
            <person name="Lightfoot D.J."/>
            <person name="Schmoeckel S.M."/>
            <person name="Li B."/>
            <person name="Borm T.J.A."/>
            <person name="Ohyanagi H."/>
            <person name="Mineta K."/>
            <person name="Michell C.T."/>
            <person name="Saber N."/>
            <person name="Kharbatia N.M."/>
            <person name="Rupper R.R."/>
            <person name="Sharp A.R."/>
            <person name="Dally N."/>
            <person name="Boughton B.A."/>
            <person name="Woo Y.H."/>
            <person name="Gao G."/>
            <person name="Schijlen E.G.W.M."/>
            <person name="Guo X."/>
            <person name="Momin A.A."/>
            <person name="Negrao S."/>
            <person name="Al-Babili S."/>
            <person name="Gehring C."/>
            <person name="Roessner U."/>
            <person name="Jung C."/>
            <person name="Murphy K."/>
            <person name="Arold S.T."/>
            <person name="Gojobori T."/>
            <person name="van der Linden C.G."/>
            <person name="van Loo E.N."/>
            <person name="Jellen E.N."/>
            <person name="Maughan P.J."/>
            <person name="Tester M."/>
        </authorList>
    </citation>
    <scope>NUCLEOTIDE SEQUENCE [LARGE SCALE GENOMIC DNA]</scope>
    <source>
        <strain evidence="3">cv. PI 614886</strain>
    </source>
</reference>
<sequence>MFIAYSCDDKPVETLKLFSSFVRNSSVSVKPDNFTLTCVLKALSSLFSDGNLAREIHCYALRRGFELDFFVVNPLITYYARCDELGMARKVFDLMRKRDLVSWNSMISGYSQGGCFEECLNLYKLLLDEKNLSPDGVTVASVLQACAQKRDLVQGMEVHKFAVDKNIKIDTLVCNSIIGMYAKCGSLDYAKELFDKMSERDEVTYGCLISGYLAHGFVEKAMDLFRRMESPSLSTWNGVISGLAQNNFHEISIGLTREMQDLGFKPNSVTVASVLSALSHFCNPSAGKQVHAYAIRNYLEDNIYVVTGLIDVYGKAGFLQGAQHVFDQSWHRSVMVWTAIIAAHATNGDANHALNLFDDMLNQGTQPDPVTLTAILTACAYLGDIDKAWKILEDMHDNYGIQPLAEHYACIVGVLTQVGKKSEAEKFKSKMPIVLSAKAVRC</sequence>
<dbReference type="GO" id="GO:0003723">
    <property type="term" value="F:RNA binding"/>
    <property type="evidence" value="ECO:0007669"/>
    <property type="project" value="InterPro"/>
</dbReference>
<dbReference type="InterPro" id="IPR002885">
    <property type="entry name" value="PPR_rpt"/>
</dbReference>
<dbReference type="Gene3D" id="1.25.40.10">
    <property type="entry name" value="Tetratricopeptide repeat domain"/>
    <property type="match status" value="3"/>
</dbReference>
<feature type="repeat" description="PPR" evidence="2">
    <location>
        <begin position="333"/>
        <end position="367"/>
    </location>
</feature>
<dbReference type="Pfam" id="PF13041">
    <property type="entry name" value="PPR_2"/>
    <property type="match status" value="1"/>
</dbReference>
<dbReference type="PROSITE" id="PS51375">
    <property type="entry name" value="PPR"/>
    <property type="match status" value="5"/>
</dbReference>
<dbReference type="FunFam" id="1.25.40.10:FF:000344">
    <property type="entry name" value="Pentatricopeptide repeat-containing protein"/>
    <property type="match status" value="1"/>
</dbReference>
<dbReference type="GO" id="GO:0009451">
    <property type="term" value="P:RNA modification"/>
    <property type="evidence" value="ECO:0007669"/>
    <property type="project" value="InterPro"/>
</dbReference>
<dbReference type="FunFam" id="1.25.40.10:FF:000158">
    <property type="entry name" value="pentatricopeptide repeat-containing protein At2g33680"/>
    <property type="match status" value="1"/>
</dbReference>
<evidence type="ECO:0008006" key="5">
    <source>
        <dbReference type="Google" id="ProtNLM"/>
    </source>
</evidence>
<evidence type="ECO:0000313" key="3">
    <source>
        <dbReference type="EnsemblPlants" id="AUR62021231-RA:cds"/>
    </source>
</evidence>
<accession>A0A803M0I0</accession>
<organism evidence="3 4">
    <name type="scientific">Chenopodium quinoa</name>
    <name type="common">Quinoa</name>
    <dbReference type="NCBI Taxonomy" id="63459"/>
    <lineage>
        <taxon>Eukaryota</taxon>
        <taxon>Viridiplantae</taxon>
        <taxon>Streptophyta</taxon>
        <taxon>Embryophyta</taxon>
        <taxon>Tracheophyta</taxon>
        <taxon>Spermatophyta</taxon>
        <taxon>Magnoliopsida</taxon>
        <taxon>eudicotyledons</taxon>
        <taxon>Gunneridae</taxon>
        <taxon>Pentapetalae</taxon>
        <taxon>Caryophyllales</taxon>
        <taxon>Chenopodiaceae</taxon>
        <taxon>Chenopodioideae</taxon>
        <taxon>Atripliceae</taxon>
        <taxon>Chenopodium</taxon>
    </lineage>
</organism>
<evidence type="ECO:0000256" key="1">
    <source>
        <dbReference type="ARBA" id="ARBA00022737"/>
    </source>
</evidence>
<feature type="repeat" description="PPR" evidence="2">
    <location>
        <begin position="368"/>
        <end position="398"/>
    </location>
</feature>
<dbReference type="EnsemblPlants" id="AUR62021231-RA">
    <property type="protein sequence ID" value="AUR62021231-RA:cds"/>
    <property type="gene ID" value="AUR62021231"/>
</dbReference>
<feature type="repeat" description="PPR" evidence="2">
    <location>
        <begin position="99"/>
        <end position="134"/>
    </location>
</feature>
<dbReference type="Gramene" id="AUR62021231-RA">
    <property type="protein sequence ID" value="AUR62021231-RA:cds"/>
    <property type="gene ID" value="AUR62021231"/>
</dbReference>
<keyword evidence="1" id="KW-0677">Repeat</keyword>